<feature type="compositionally biased region" description="Polar residues" evidence="1">
    <location>
        <begin position="31"/>
        <end position="44"/>
    </location>
</feature>
<sequence length="148" mass="16917">MNISGKKKKSQRKLYLPEGYLSLSQRKRQRSTPYPYNTTYTHVNLGSEKSLGTADVERSNQGQDWKERDPATPNSRQHSGGILFVGTIADPMNIANIKRIRDNVFASSADSNAGETRSFIKHRDDVTSWNSRHNFTGIYLFDDFVERM</sequence>
<evidence type="ECO:0000313" key="3">
    <source>
        <dbReference type="Proteomes" id="UP001431783"/>
    </source>
</evidence>
<accession>A0AAW1TM34</accession>
<organism evidence="2 3">
    <name type="scientific">Henosepilachna vigintioctopunctata</name>
    <dbReference type="NCBI Taxonomy" id="420089"/>
    <lineage>
        <taxon>Eukaryota</taxon>
        <taxon>Metazoa</taxon>
        <taxon>Ecdysozoa</taxon>
        <taxon>Arthropoda</taxon>
        <taxon>Hexapoda</taxon>
        <taxon>Insecta</taxon>
        <taxon>Pterygota</taxon>
        <taxon>Neoptera</taxon>
        <taxon>Endopterygota</taxon>
        <taxon>Coleoptera</taxon>
        <taxon>Polyphaga</taxon>
        <taxon>Cucujiformia</taxon>
        <taxon>Coccinelloidea</taxon>
        <taxon>Coccinellidae</taxon>
        <taxon>Epilachninae</taxon>
        <taxon>Epilachnini</taxon>
        <taxon>Henosepilachna</taxon>
    </lineage>
</organism>
<feature type="compositionally biased region" description="Basic residues" evidence="1">
    <location>
        <begin position="1"/>
        <end position="12"/>
    </location>
</feature>
<gene>
    <name evidence="2" type="ORF">WA026_018011</name>
</gene>
<dbReference type="Proteomes" id="UP001431783">
    <property type="component" value="Unassembled WGS sequence"/>
</dbReference>
<proteinExistence type="predicted"/>
<reference evidence="2 3" key="1">
    <citation type="submission" date="2023-03" db="EMBL/GenBank/DDBJ databases">
        <title>Genome insight into feeding habits of ladybird beetles.</title>
        <authorList>
            <person name="Li H.-S."/>
            <person name="Huang Y.-H."/>
            <person name="Pang H."/>
        </authorList>
    </citation>
    <scope>NUCLEOTIDE SEQUENCE [LARGE SCALE GENOMIC DNA]</scope>
    <source>
        <strain evidence="2">SYSU_2023b</strain>
        <tissue evidence="2">Whole body</tissue>
    </source>
</reference>
<protein>
    <submittedName>
        <fullName evidence="2">Uncharacterized protein</fullName>
    </submittedName>
</protein>
<comment type="caution">
    <text evidence="2">The sequence shown here is derived from an EMBL/GenBank/DDBJ whole genome shotgun (WGS) entry which is preliminary data.</text>
</comment>
<dbReference type="AlphaFoldDB" id="A0AAW1TM34"/>
<evidence type="ECO:0000256" key="1">
    <source>
        <dbReference type="SAM" id="MobiDB-lite"/>
    </source>
</evidence>
<keyword evidence="3" id="KW-1185">Reference proteome</keyword>
<dbReference type="EMBL" id="JARQZJ010000011">
    <property type="protein sequence ID" value="KAK9872547.1"/>
    <property type="molecule type" value="Genomic_DNA"/>
</dbReference>
<feature type="region of interest" description="Disordered" evidence="1">
    <location>
        <begin position="1"/>
        <end position="79"/>
    </location>
</feature>
<evidence type="ECO:0000313" key="2">
    <source>
        <dbReference type="EMBL" id="KAK9872547.1"/>
    </source>
</evidence>
<name>A0AAW1TM34_9CUCU</name>